<dbReference type="AlphaFoldDB" id="A0A6A2V8X6"/>
<protein>
    <submittedName>
        <fullName evidence="1">Uncharacterized protein</fullName>
    </submittedName>
</protein>
<evidence type="ECO:0000313" key="1">
    <source>
        <dbReference type="EMBL" id="KAB8298384.1"/>
    </source>
</evidence>
<reference evidence="1 2" key="1">
    <citation type="submission" date="2019-09" db="EMBL/GenBank/DDBJ databases">
        <title>Characterization of the phylogenetic diversity of two novel species belonging to the genus Bifidobacterium: Bifidobacterium cebidarum sp. nov. and Bifidobacterium leontopitheci sp. nov.</title>
        <authorList>
            <person name="Lugli G.A."/>
            <person name="Duranti S."/>
            <person name="Milani C."/>
            <person name="Turroni F."/>
            <person name="Ventura M."/>
        </authorList>
    </citation>
    <scope>NUCLEOTIDE SEQUENCE [LARGE SCALE GENOMIC DNA]</scope>
    <source>
        <strain evidence="1 2">DSM 100238</strain>
    </source>
</reference>
<dbReference type="Proteomes" id="UP000440041">
    <property type="component" value="Unassembled WGS sequence"/>
</dbReference>
<evidence type="ECO:0000313" key="2">
    <source>
        <dbReference type="Proteomes" id="UP000440041"/>
    </source>
</evidence>
<keyword evidence="2" id="KW-1185">Reference proteome</keyword>
<name>A0A6A2V8X6_9BIFI</name>
<sequence>MTAGNRLRAENTGRIVAMASGRGSWNTVKHVGKDGTNDR</sequence>
<accession>A0A6A2V8X6</accession>
<proteinExistence type="predicted"/>
<gene>
    <name evidence="1" type="ORF">DSM100238_1071</name>
</gene>
<organism evidence="1 2">
    <name type="scientific">Bifidobacterium apri</name>
    <dbReference type="NCBI Taxonomy" id="1769423"/>
    <lineage>
        <taxon>Bacteria</taxon>
        <taxon>Bacillati</taxon>
        <taxon>Actinomycetota</taxon>
        <taxon>Actinomycetes</taxon>
        <taxon>Bifidobacteriales</taxon>
        <taxon>Bifidobacteriaceae</taxon>
        <taxon>Bifidobacterium</taxon>
    </lineage>
</organism>
<comment type="caution">
    <text evidence="1">The sequence shown here is derived from an EMBL/GenBank/DDBJ whole genome shotgun (WGS) entry which is preliminary data.</text>
</comment>
<dbReference type="EMBL" id="WBSO01000006">
    <property type="protein sequence ID" value="KAB8298384.1"/>
    <property type="molecule type" value="Genomic_DNA"/>
</dbReference>